<dbReference type="InterPro" id="IPR055557">
    <property type="entry name" value="DUF7133"/>
</dbReference>
<dbReference type="PROSITE" id="PS51007">
    <property type="entry name" value="CYTC"/>
    <property type="match status" value="1"/>
</dbReference>
<dbReference type="GO" id="GO:0046872">
    <property type="term" value="F:metal ion binding"/>
    <property type="evidence" value="ECO:0007669"/>
    <property type="project" value="UniProtKB-KW"/>
</dbReference>
<keyword evidence="5" id="KW-0732">Signal</keyword>
<dbReference type="InterPro" id="IPR016024">
    <property type="entry name" value="ARM-type_fold"/>
</dbReference>
<keyword evidence="2 4" id="KW-0479">Metal-binding</keyword>
<dbReference type="NCBIfam" id="TIGR02603">
    <property type="entry name" value="CxxCH_TIGR02603"/>
    <property type="match status" value="1"/>
</dbReference>
<dbReference type="SMART" id="SM00567">
    <property type="entry name" value="EZ_HEAT"/>
    <property type="match status" value="2"/>
</dbReference>
<proteinExistence type="predicted"/>
<dbReference type="Gene3D" id="1.10.760.10">
    <property type="entry name" value="Cytochrome c-like domain"/>
    <property type="match status" value="1"/>
</dbReference>
<dbReference type="Proteomes" id="UP000316304">
    <property type="component" value="Unassembled WGS sequence"/>
</dbReference>
<dbReference type="SUPFAM" id="SSF46626">
    <property type="entry name" value="Cytochrome c"/>
    <property type="match status" value="1"/>
</dbReference>
<dbReference type="InterPro" id="IPR011041">
    <property type="entry name" value="Quinoprot_gluc/sorb_DH_b-prop"/>
</dbReference>
<dbReference type="Pfam" id="PF23500">
    <property type="entry name" value="DUF7133"/>
    <property type="match status" value="1"/>
</dbReference>
<evidence type="ECO:0000256" key="4">
    <source>
        <dbReference type="PROSITE-ProRule" id="PRU00433"/>
    </source>
</evidence>
<evidence type="ECO:0000256" key="5">
    <source>
        <dbReference type="SAM" id="SignalP"/>
    </source>
</evidence>
<evidence type="ECO:0000256" key="1">
    <source>
        <dbReference type="ARBA" id="ARBA00022617"/>
    </source>
</evidence>
<dbReference type="GO" id="GO:0009055">
    <property type="term" value="F:electron transfer activity"/>
    <property type="evidence" value="ECO:0007669"/>
    <property type="project" value="InterPro"/>
</dbReference>
<accession>A0A5C6BZS9</accession>
<dbReference type="Gene3D" id="2.120.10.30">
    <property type="entry name" value="TolB, C-terminal domain"/>
    <property type="match status" value="1"/>
</dbReference>
<dbReference type="InterPro" id="IPR011042">
    <property type="entry name" value="6-blade_b-propeller_TolB-like"/>
</dbReference>
<dbReference type="SUPFAM" id="SSF48371">
    <property type="entry name" value="ARM repeat"/>
    <property type="match status" value="1"/>
</dbReference>
<feature type="signal peptide" evidence="5">
    <location>
        <begin position="1"/>
        <end position="28"/>
    </location>
</feature>
<sequence precursor="true">MCTMLHRPLFSIVCLSVISSLISQIAVAQNQASSTTEIDGIHFTLAEGLRIEKVTNESLIKWPIVADWDNQGRLVVAESAGVTKPIVEHNKTKPHKLIRLVDSNGDGTFDKRIVAAEQLAFPEGVLCLGNDVLVSAPPLIWKLTDADGDGVCEDREVWFDGQTITGCANDLHGPYLGPDGWVYWCKGAFAAQTHDLVNGQTLQTSAAHIFRRRIDGGPIEPVMTGGMDNPVEVAITPEGEKFFTSTFLQQPGGGLRDGIAHAVYGGVYGKENSVLANHPRTGPLMPILTQLGPAAPSGLACLRSNQLTRFTEHPDTRVLVAALFNLQKVTAHQLVPEGASFRTIDHDLVVADRVDFHPTDVIEDADGSLLVIDTGGWYDLCCPTSRIDQKTASGGIYRISTDKTAQNGFARGPVVVSSAADQASVTTAQLYDRRPWVRRQAGLAVTVAGDTATKSLDAILRDADRSIDDRLTALWSLSRVGSPAAVATISDHLRDPNPQMVQAACHAVSLHRHEGSRPQLERLLKHPSLAVRRVAAEALGQIASAASAPTLLSACEHTGGDRHLEHSLLYALIEIAQSNSIDLIAMANSDTQWTAVLLVLDRVGRSDQVELSRFFTAWSSSDPKLRDIAAEILAKHPQWASESITKIAAMYTQLDAADSPAADNLARLVAGWKNEPSTQQLVADWIGNAAAAKPSQQRFLATQLSQISPTKVPRDWAAPIATWLEAASEPVQRALTENLPRLQIEAADASSLPETIIRIARQAESTDHRLRVLGALPAGRKVDDPELEKEVVASFLSDDETLAPLASKVLQRVKLSDASQLADALPSIPSQSLTTAIEAVHRASNDAIQSKMLAGLASLPAAKTLPQTYLTNLYKRSSKELQAQAQQTAADLIRPAADVKATVDKTLARLSSGDPVRGLQVFRSSKAACSACHRIGYVGHDVGPELTRIGASRTPDALLEAILFPSARQEQSYQGSRVLTIDGQVYNGLIKHRTPETIELQVTAERLVVIPSEEIELLEPSDISVMPAGLAEQLTIEELSDLMALLQSAK</sequence>
<dbReference type="EMBL" id="SJPT01000010">
    <property type="protein sequence ID" value="TWU17773.1"/>
    <property type="molecule type" value="Genomic_DNA"/>
</dbReference>
<evidence type="ECO:0000259" key="6">
    <source>
        <dbReference type="PROSITE" id="PS51007"/>
    </source>
</evidence>
<organism evidence="7 8">
    <name type="scientific">Novipirellula galeiformis</name>
    <dbReference type="NCBI Taxonomy" id="2528004"/>
    <lineage>
        <taxon>Bacteria</taxon>
        <taxon>Pseudomonadati</taxon>
        <taxon>Planctomycetota</taxon>
        <taxon>Planctomycetia</taxon>
        <taxon>Pirellulales</taxon>
        <taxon>Pirellulaceae</taxon>
        <taxon>Novipirellula</taxon>
    </lineage>
</organism>
<keyword evidence="1 4" id="KW-0349">Heme</keyword>
<dbReference type="InterPro" id="IPR009056">
    <property type="entry name" value="Cyt_c-like_dom"/>
</dbReference>
<protein>
    <recommendedName>
        <fullName evidence="6">Cytochrome c domain-containing protein</fullName>
    </recommendedName>
</protein>
<keyword evidence="8" id="KW-1185">Reference proteome</keyword>
<comment type="caution">
    <text evidence="7">The sequence shown here is derived from an EMBL/GenBank/DDBJ whole genome shotgun (WGS) entry which is preliminary data.</text>
</comment>
<dbReference type="InterPro" id="IPR036909">
    <property type="entry name" value="Cyt_c-like_dom_sf"/>
</dbReference>
<evidence type="ECO:0000256" key="3">
    <source>
        <dbReference type="ARBA" id="ARBA00023004"/>
    </source>
</evidence>
<dbReference type="SUPFAM" id="SSF50952">
    <property type="entry name" value="Soluble quinoprotein glucose dehydrogenase"/>
    <property type="match status" value="1"/>
</dbReference>
<name>A0A5C6BZS9_9BACT</name>
<dbReference type="InterPro" id="IPR011989">
    <property type="entry name" value="ARM-like"/>
</dbReference>
<keyword evidence="3 4" id="KW-0408">Iron</keyword>
<dbReference type="GO" id="GO:0020037">
    <property type="term" value="F:heme binding"/>
    <property type="evidence" value="ECO:0007669"/>
    <property type="project" value="InterPro"/>
</dbReference>
<dbReference type="InterPro" id="IPR004155">
    <property type="entry name" value="PBS_lyase_HEAT"/>
</dbReference>
<dbReference type="Gene3D" id="1.25.10.10">
    <property type="entry name" value="Leucine-rich Repeat Variant"/>
    <property type="match status" value="2"/>
</dbReference>
<evidence type="ECO:0000313" key="7">
    <source>
        <dbReference type="EMBL" id="TWU17773.1"/>
    </source>
</evidence>
<feature type="chain" id="PRO_5022897954" description="Cytochrome c domain-containing protein" evidence="5">
    <location>
        <begin position="29"/>
        <end position="1050"/>
    </location>
</feature>
<feature type="domain" description="Cytochrome c" evidence="6">
    <location>
        <begin position="913"/>
        <end position="1050"/>
    </location>
</feature>
<evidence type="ECO:0000313" key="8">
    <source>
        <dbReference type="Proteomes" id="UP000316304"/>
    </source>
</evidence>
<dbReference type="AlphaFoldDB" id="A0A5C6BZS9"/>
<dbReference type="PANTHER" id="PTHR33546:SF1">
    <property type="entry name" value="LARGE, MULTIFUNCTIONAL SECRETED PROTEIN"/>
    <property type="match status" value="1"/>
</dbReference>
<dbReference type="PANTHER" id="PTHR33546">
    <property type="entry name" value="LARGE, MULTIFUNCTIONAL SECRETED PROTEIN-RELATED"/>
    <property type="match status" value="1"/>
</dbReference>
<gene>
    <name evidence="7" type="ORF">Pla52o_49880</name>
</gene>
<reference evidence="7 8" key="1">
    <citation type="submission" date="2019-02" db="EMBL/GenBank/DDBJ databases">
        <title>Deep-cultivation of Planctomycetes and their phenomic and genomic characterization uncovers novel biology.</title>
        <authorList>
            <person name="Wiegand S."/>
            <person name="Jogler M."/>
            <person name="Boedeker C."/>
            <person name="Pinto D."/>
            <person name="Vollmers J."/>
            <person name="Rivas-Marin E."/>
            <person name="Kohn T."/>
            <person name="Peeters S.H."/>
            <person name="Heuer A."/>
            <person name="Rast P."/>
            <person name="Oberbeckmann S."/>
            <person name="Bunk B."/>
            <person name="Jeske O."/>
            <person name="Meyerdierks A."/>
            <person name="Storesund J.E."/>
            <person name="Kallscheuer N."/>
            <person name="Luecker S."/>
            <person name="Lage O.M."/>
            <person name="Pohl T."/>
            <person name="Merkel B.J."/>
            <person name="Hornburger P."/>
            <person name="Mueller R.-W."/>
            <person name="Bruemmer F."/>
            <person name="Labrenz M."/>
            <person name="Spormann A.M."/>
            <person name="Op Den Camp H."/>
            <person name="Overmann J."/>
            <person name="Amann R."/>
            <person name="Jetten M.S.M."/>
            <person name="Mascher T."/>
            <person name="Medema M.H."/>
            <person name="Devos D.P."/>
            <person name="Kaster A.-K."/>
            <person name="Ovreas L."/>
            <person name="Rohde M."/>
            <person name="Galperin M.Y."/>
            <person name="Jogler C."/>
        </authorList>
    </citation>
    <scope>NUCLEOTIDE SEQUENCE [LARGE SCALE GENOMIC DNA]</scope>
    <source>
        <strain evidence="7 8">Pla52o</strain>
    </source>
</reference>
<dbReference type="InterPro" id="IPR013427">
    <property type="entry name" value="Haem-bd_dom_put"/>
</dbReference>
<dbReference type="OrthoDB" id="9770043at2"/>
<dbReference type="Pfam" id="PF13646">
    <property type="entry name" value="HEAT_2"/>
    <property type="match status" value="1"/>
</dbReference>
<evidence type="ECO:0000256" key="2">
    <source>
        <dbReference type="ARBA" id="ARBA00022723"/>
    </source>
</evidence>